<accession>A0A8S5S3H2</accession>
<evidence type="ECO:0000313" key="1">
    <source>
        <dbReference type="EMBL" id="DAF45472.1"/>
    </source>
</evidence>
<proteinExistence type="predicted"/>
<protein>
    <submittedName>
        <fullName evidence="1">Uncharacterized protein</fullName>
    </submittedName>
</protein>
<dbReference type="EMBL" id="BK032514">
    <property type="protein sequence ID" value="DAF45472.1"/>
    <property type="molecule type" value="Genomic_DNA"/>
</dbReference>
<reference evidence="1" key="1">
    <citation type="journal article" date="2021" name="Proc. Natl. Acad. Sci. U.S.A.">
        <title>A Catalog of Tens of Thousands of Viruses from Human Metagenomes Reveals Hidden Associations with Chronic Diseases.</title>
        <authorList>
            <person name="Tisza M.J."/>
            <person name="Buck C.B."/>
        </authorList>
    </citation>
    <scope>NUCLEOTIDE SEQUENCE</scope>
    <source>
        <strain evidence="1">CtBLh2</strain>
    </source>
</reference>
<sequence>MGYNCEMKMGDKCFAISSCLYYHNLIIITNTQ</sequence>
<name>A0A8S5S3H2_9CAUD</name>
<organism evidence="1">
    <name type="scientific">Siphoviridae sp. ctBLh2</name>
    <dbReference type="NCBI Taxonomy" id="2827803"/>
    <lineage>
        <taxon>Viruses</taxon>
        <taxon>Duplodnaviria</taxon>
        <taxon>Heunggongvirae</taxon>
        <taxon>Uroviricota</taxon>
        <taxon>Caudoviricetes</taxon>
    </lineage>
</organism>